<protein>
    <submittedName>
        <fullName evidence="2">Uncharacterized protein</fullName>
    </submittedName>
</protein>
<feature type="transmembrane region" description="Helical" evidence="1">
    <location>
        <begin position="37"/>
        <end position="54"/>
    </location>
</feature>
<dbReference type="AlphaFoldDB" id="A0A2H1FD84"/>
<reference evidence="3" key="1">
    <citation type="submission" date="2017-03" db="EMBL/GenBank/DDBJ databases">
        <authorList>
            <person name="Herbold C."/>
        </authorList>
    </citation>
    <scope>NUCLEOTIDE SEQUENCE [LARGE SCALE GENOMIC DNA]</scope>
</reference>
<accession>A0A2H1FD84</accession>
<dbReference type="EMBL" id="LT841358">
    <property type="protein sequence ID" value="SMH70736.1"/>
    <property type="molecule type" value="Genomic_DNA"/>
</dbReference>
<evidence type="ECO:0000256" key="1">
    <source>
        <dbReference type="SAM" id="Phobius"/>
    </source>
</evidence>
<evidence type="ECO:0000313" key="3">
    <source>
        <dbReference type="Proteomes" id="UP000230607"/>
    </source>
</evidence>
<feature type="transmembrane region" description="Helical" evidence="1">
    <location>
        <begin position="60"/>
        <end position="79"/>
    </location>
</feature>
<name>A0A2H1FD84_9ARCH</name>
<feature type="transmembrane region" description="Helical" evidence="1">
    <location>
        <begin position="116"/>
        <end position="141"/>
    </location>
</feature>
<evidence type="ECO:0000313" key="2">
    <source>
        <dbReference type="EMBL" id="SMH70736.1"/>
    </source>
</evidence>
<feature type="transmembrane region" description="Helical" evidence="1">
    <location>
        <begin position="86"/>
        <end position="104"/>
    </location>
</feature>
<gene>
    <name evidence="2" type="ORF">NCS_10543</name>
</gene>
<organism evidence="2 3">
    <name type="scientific">Candidatus Nitrosotalea okcheonensis</name>
    <dbReference type="NCBI Taxonomy" id="1903276"/>
    <lineage>
        <taxon>Archaea</taxon>
        <taxon>Nitrososphaerota</taxon>
        <taxon>Nitrososphaeria</taxon>
        <taxon>Nitrosotaleales</taxon>
        <taxon>Nitrosotaleaceae</taxon>
        <taxon>Nitrosotalea</taxon>
    </lineage>
</organism>
<keyword evidence="3" id="KW-1185">Reference proteome</keyword>
<proteinExistence type="predicted"/>
<keyword evidence="1" id="KW-1133">Transmembrane helix</keyword>
<keyword evidence="1" id="KW-0472">Membrane</keyword>
<sequence length="148" mass="16477">MFQNTLFKTCFEFPSRTINFIKHGTKLEVKMNNIKKYLVSVLVSICIVGAFGIPLGDPKFFIQAIALESSFMALVVLSLKSFRYAYLPNFIIAGIVIVGNTASPKHLEIMSTLHPFYNAIVLIVGGYILQGLLLVTNGIALKQYKKTK</sequence>
<keyword evidence="1" id="KW-0812">Transmembrane</keyword>
<dbReference type="Proteomes" id="UP000230607">
    <property type="component" value="Chromosome 1"/>
</dbReference>